<evidence type="ECO:0000259" key="3">
    <source>
        <dbReference type="PROSITE" id="PS51471"/>
    </source>
</evidence>
<dbReference type="InterPro" id="IPR027450">
    <property type="entry name" value="AlkB-like"/>
</dbReference>
<dbReference type="PROSITE" id="PS51471">
    <property type="entry name" value="FE2OG_OXY"/>
    <property type="match status" value="1"/>
</dbReference>
<dbReference type="Gene3D" id="1.10.8.10">
    <property type="entry name" value="DNA helicase RuvA subunit, C-terminal domain"/>
    <property type="match status" value="1"/>
</dbReference>
<dbReference type="PROSITE" id="PS50030">
    <property type="entry name" value="UBA"/>
    <property type="match status" value="1"/>
</dbReference>
<feature type="region of interest" description="Disordered" evidence="1">
    <location>
        <begin position="174"/>
        <end position="277"/>
    </location>
</feature>
<dbReference type="OrthoDB" id="545910at2759"/>
<dbReference type="CDD" id="cd16449">
    <property type="entry name" value="RING-HC"/>
    <property type="match status" value="1"/>
</dbReference>
<evidence type="ECO:0008006" key="6">
    <source>
        <dbReference type="Google" id="ProtNLM"/>
    </source>
</evidence>
<dbReference type="GO" id="GO:0051213">
    <property type="term" value="F:dioxygenase activity"/>
    <property type="evidence" value="ECO:0007669"/>
    <property type="project" value="InterPro"/>
</dbReference>
<feature type="compositionally biased region" description="Low complexity" evidence="1">
    <location>
        <begin position="203"/>
        <end position="242"/>
    </location>
</feature>
<dbReference type="PANTHER" id="PTHR31212:SF4">
    <property type="entry name" value="ALPHA-KETOGLUTARATE-DEPENDENT DIOXYGENASE ALKB HOMOLOG 3"/>
    <property type="match status" value="1"/>
</dbReference>
<accession>A0A9W7CFR8</accession>
<protein>
    <recommendedName>
        <fullName evidence="6">Fe2OG dioxygenase domain-containing protein</fullName>
    </recommendedName>
</protein>
<organism evidence="4 5">
    <name type="scientific">Triparma laevis f. longispina</name>
    <dbReference type="NCBI Taxonomy" id="1714387"/>
    <lineage>
        <taxon>Eukaryota</taxon>
        <taxon>Sar</taxon>
        <taxon>Stramenopiles</taxon>
        <taxon>Ochrophyta</taxon>
        <taxon>Bolidophyceae</taxon>
        <taxon>Parmales</taxon>
        <taxon>Triparmaceae</taxon>
        <taxon>Triparma</taxon>
    </lineage>
</organism>
<feature type="compositionally biased region" description="Low complexity" evidence="1">
    <location>
        <begin position="701"/>
        <end position="710"/>
    </location>
</feature>
<dbReference type="PANTHER" id="PTHR31212">
    <property type="entry name" value="ALPHA-KETOGLUTARATE-DEPENDENT DIOXYGENASE ALKB HOMOLOG 3"/>
    <property type="match status" value="1"/>
</dbReference>
<reference evidence="5" key="1">
    <citation type="journal article" date="2023" name="Commun. Biol.">
        <title>Genome analysis of Parmales, the sister group of diatoms, reveals the evolutionary specialization of diatoms from phago-mixotrophs to photoautotrophs.</title>
        <authorList>
            <person name="Ban H."/>
            <person name="Sato S."/>
            <person name="Yoshikawa S."/>
            <person name="Yamada K."/>
            <person name="Nakamura Y."/>
            <person name="Ichinomiya M."/>
            <person name="Sato N."/>
            <person name="Blanc-Mathieu R."/>
            <person name="Endo H."/>
            <person name="Kuwata A."/>
            <person name="Ogata H."/>
        </authorList>
    </citation>
    <scope>NUCLEOTIDE SEQUENCE [LARGE SCALE GENOMIC DNA]</scope>
    <source>
        <strain evidence="5">NIES 3700</strain>
    </source>
</reference>
<dbReference type="Proteomes" id="UP001165122">
    <property type="component" value="Unassembled WGS sequence"/>
</dbReference>
<feature type="compositionally biased region" description="Polar residues" evidence="1">
    <location>
        <begin position="174"/>
        <end position="202"/>
    </location>
</feature>
<evidence type="ECO:0000256" key="1">
    <source>
        <dbReference type="SAM" id="MobiDB-lite"/>
    </source>
</evidence>
<feature type="region of interest" description="Disordered" evidence="1">
    <location>
        <begin position="748"/>
        <end position="806"/>
    </location>
</feature>
<dbReference type="SUPFAM" id="SSF51197">
    <property type="entry name" value="Clavaminate synthase-like"/>
    <property type="match status" value="1"/>
</dbReference>
<comment type="caution">
    <text evidence="4">The sequence shown here is derived from an EMBL/GenBank/DDBJ whole genome shotgun (WGS) entry which is preliminary data.</text>
</comment>
<feature type="compositionally biased region" description="Basic and acidic residues" evidence="1">
    <location>
        <begin position="687"/>
        <end position="700"/>
    </location>
</feature>
<feature type="domain" description="Fe2OG dioxygenase" evidence="3">
    <location>
        <begin position="493"/>
        <end position="603"/>
    </location>
</feature>
<evidence type="ECO:0000313" key="5">
    <source>
        <dbReference type="Proteomes" id="UP001165122"/>
    </source>
</evidence>
<dbReference type="EMBL" id="BRXW01000080">
    <property type="protein sequence ID" value="GMI04948.1"/>
    <property type="molecule type" value="Genomic_DNA"/>
</dbReference>
<gene>
    <name evidence="4" type="ORF">TrLO_g2841</name>
</gene>
<dbReference type="Gene3D" id="2.60.120.590">
    <property type="entry name" value="Alpha-ketoglutarate-dependent dioxygenase AlkB-like"/>
    <property type="match status" value="1"/>
</dbReference>
<feature type="compositionally biased region" description="Polar residues" evidence="1">
    <location>
        <begin position="752"/>
        <end position="761"/>
    </location>
</feature>
<dbReference type="InterPro" id="IPR015940">
    <property type="entry name" value="UBA"/>
</dbReference>
<proteinExistence type="predicted"/>
<dbReference type="GO" id="GO:0006307">
    <property type="term" value="P:DNA alkylation repair"/>
    <property type="evidence" value="ECO:0007669"/>
    <property type="project" value="InterPro"/>
</dbReference>
<feature type="compositionally biased region" description="Pro residues" evidence="1">
    <location>
        <begin position="257"/>
        <end position="272"/>
    </location>
</feature>
<dbReference type="Pfam" id="PF13532">
    <property type="entry name" value="2OG-FeII_Oxy_2"/>
    <property type="match status" value="1"/>
</dbReference>
<dbReference type="InterPro" id="IPR037151">
    <property type="entry name" value="AlkB-like_sf"/>
</dbReference>
<dbReference type="InterPro" id="IPR005123">
    <property type="entry name" value="Oxoglu/Fe-dep_dioxygenase_dom"/>
</dbReference>
<feature type="region of interest" description="Disordered" evidence="1">
    <location>
        <begin position="658"/>
        <end position="710"/>
    </location>
</feature>
<dbReference type="AlphaFoldDB" id="A0A9W7CFR8"/>
<keyword evidence="5" id="KW-1185">Reference proteome</keyword>
<evidence type="ECO:0000313" key="4">
    <source>
        <dbReference type="EMBL" id="GMI04948.1"/>
    </source>
</evidence>
<feature type="domain" description="UBA" evidence="2">
    <location>
        <begin position="802"/>
        <end position="845"/>
    </location>
</feature>
<dbReference type="InterPro" id="IPR032854">
    <property type="entry name" value="ALKBH3"/>
</dbReference>
<feature type="compositionally biased region" description="Low complexity" evidence="1">
    <location>
        <begin position="770"/>
        <end position="796"/>
    </location>
</feature>
<name>A0A9W7CFR8_9STRA</name>
<evidence type="ECO:0000259" key="2">
    <source>
        <dbReference type="PROSITE" id="PS50030"/>
    </source>
</evidence>
<feature type="compositionally biased region" description="Basic and acidic residues" evidence="1">
    <location>
        <begin position="659"/>
        <end position="675"/>
    </location>
</feature>
<dbReference type="CDD" id="cd14270">
    <property type="entry name" value="UBA"/>
    <property type="match status" value="1"/>
</dbReference>
<sequence>MSKCLICQSEEHDIVDPVTFLPCASPGCKNNVYCRGCLDRFVKDYASKCVACNGKIRITRGTKLYGDATAAMKKNEAQREEARRAEGLEQAHMVMKDGELRAAYKAKIAEEDKEQESLSLAMELSRENSIIPEVTAKDLAELQRFQREADKEEAQKRAAERAAEIEASEKLIQSLTQEEESGSSPQEKIKSQKTPISDENPITSASMTTSTTTSTTTTSASSSAPKPKPSSPSASTKHSPSKLGSPSASTKHSPFKPSTPQPPPPSSTPPTMPSHFKPSDIQRVAEELTAATSAPVAAAVMKRLLHKRVKYVEQTMAFLPRGTTLFPKFLKTIKKRFAGSPDFHTLQTVYDQVTTKIQKEYDAENCSSSSRSIPNKPKAHTITGFRALPDKIPPNPLLIDDDSKNLRLRVYGPYEPANLSLSEVEQNIKDHMTWYRVKYSSGRFNNECETPCYTNYFGGVAQTSKSGEKLPYQEIPGYLKPLTQKVSDLCGVQFNSFLVRLYFNGKDNIAHHTDGRTFLGEIPTIASLSLGATATFELKRMNNVWPDSGTPDGGEDKSTPHLGFKCKDRTLLIMEGDTQDHWHHRVPQESRGPRININFRYIVPTSSNNDVDTEGQKKYYKYMVYGDYREEWESRKIDSWSFDDLMKLKGGVMSMFPQQKKELPQEPSKENEREGVGVSGGEPNNELNKENKKEPTEKEPTTTATATATSAPVTYKNSIFKSSARPAIKPAVKRSNADSAFSSKKAKLLQPIQKSSTSTPFSFAAKTKPKTLTPGLTISPMSTPSPTNTTSTDAPTADGPSEASEASEIKTLVEMGFSKEHAIQAIKNHPGDFMLQMNECIANNL</sequence>